<dbReference type="InterPro" id="IPR036513">
    <property type="entry name" value="STAS_dom_sf"/>
</dbReference>
<protein>
    <recommendedName>
        <fullName evidence="2">Anti-sigma factor antagonist</fullName>
    </recommendedName>
</protein>
<dbReference type="InterPro" id="IPR002645">
    <property type="entry name" value="STAS_dom"/>
</dbReference>
<dbReference type="PANTHER" id="PTHR33495:SF2">
    <property type="entry name" value="ANTI-SIGMA FACTOR ANTAGONIST TM_1081-RELATED"/>
    <property type="match status" value="1"/>
</dbReference>
<feature type="domain" description="STAS" evidence="3">
    <location>
        <begin position="1"/>
        <end position="110"/>
    </location>
</feature>
<evidence type="ECO:0000256" key="1">
    <source>
        <dbReference type="ARBA" id="ARBA00009013"/>
    </source>
</evidence>
<organism evidence="4 5">
    <name type="scientific">Nesterenkonia aurantiaca</name>
    <dbReference type="NCBI Taxonomy" id="1436010"/>
    <lineage>
        <taxon>Bacteria</taxon>
        <taxon>Bacillati</taxon>
        <taxon>Actinomycetota</taxon>
        <taxon>Actinomycetes</taxon>
        <taxon>Micrococcales</taxon>
        <taxon>Micrococcaceae</taxon>
        <taxon>Nesterenkonia</taxon>
    </lineage>
</organism>
<evidence type="ECO:0000313" key="4">
    <source>
        <dbReference type="EMBL" id="TDS84762.1"/>
    </source>
</evidence>
<accession>A0A4V3EC32</accession>
<dbReference type="Pfam" id="PF01740">
    <property type="entry name" value="STAS"/>
    <property type="match status" value="1"/>
</dbReference>
<dbReference type="InterPro" id="IPR003658">
    <property type="entry name" value="Anti-sigma_ant"/>
</dbReference>
<comment type="caution">
    <text evidence="4">The sequence shown here is derived from an EMBL/GenBank/DDBJ whole genome shotgun (WGS) entry which is preliminary data.</text>
</comment>
<sequence length="110" mass="11749">MNLNVTTHARYAVVRPEGRLTASAAPRLKQAMRKLIEEGNPRIVVDLGQTDFIDSSGLGALIGGLKAARLAEGDLRLAAASESVQSVLKLTSLDRVLRDHPTVEAAFGDE</sequence>
<comment type="similarity">
    <text evidence="1 2">Belongs to the anti-sigma-factor antagonist family.</text>
</comment>
<dbReference type="AlphaFoldDB" id="A0A4V3EC32"/>
<dbReference type="NCBIfam" id="TIGR00377">
    <property type="entry name" value="ant_ant_sig"/>
    <property type="match status" value="1"/>
</dbReference>
<gene>
    <name evidence="4" type="ORF">EV640_107160</name>
</gene>
<dbReference type="RefSeq" id="WP_036475485.1">
    <property type="nucleotide sequence ID" value="NZ_JBIMET010000001.1"/>
</dbReference>
<proteinExistence type="inferred from homology"/>
<dbReference type="SUPFAM" id="SSF52091">
    <property type="entry name" value="SpoIIaa-like"/>
    <property type="match status" value="1"/>
</dbReference>
<evidence type="ECO:0000256" key="2">
    <source>
        <dbReference type="RuleBase" id="RU003749"/>
    </source>
</evidence>
<dbReference type="Proteomes" id="UP000294506">
    <property type="component" value="Unassembled WGS sequence"/>
</dbReference>
<dbReference type="Gene3D" id="3.30.750.24">
    <property type="entry name" value="STAS domain"/>
    <property type="match status" value="1"/>
</dbReference>
<dbReference type="PROSITE" id="PS50801">
    <property type="entry name" value="STAS"/>
    <property type="match status" value="1"/>
</dbReference>
<dbReference type="PANTHER" id="PTHR33495">
    <property type="entry name" value="ANTI-SIGMA FACTOR ANTAGONIST TM_1081-RELATED-RELATED"/>
    <property type="match status" value="1"/>
</dbReference>
<evidence type="ECO:0000259" key="3">
    <source>
        <dbReference type="PROSITE" id="PS50801"/>
    </source>
</evidence>
<evidence type="ECO:0000313" key="5">
    <source>
        <dbReference type="Proteomes" id="UP000294506"/>
    </source>
</evidence>
<dbReference type="EMBL" id="SOAN01000007">
    <property type="protein sequence ID" value="TDS84762.1"/>
    <property type="molecule type" value="Genomic_DNA"/>
</dbReference>
<name>A0A4V3EC32_9MICC</name>
<dbReference type="GO" id="GO:0043856">
    <property type="term" value="F:anti-sigma factor antagonist activity"/>
    <property type="evidence" value="ECO:0007669"/>
    <property type="project" value="InterPro"/>
</dbReference>
<reference evidence="4 5" key="1">
    <citation type="submission" date="2019-03" db="EMBL/GenBank/DDBJ databases">
        <title>Genomic Encyclopedia of Type Strains, Phase III (KMG-III): the genomes of soil and plant-associated and newly described type strains.</title>
        <authorList>
            <person name="Whitman W."/>
        </authorList>
    </citation>
    <scope>NUCLEOTIDE SEQUENCE [LARGE SCALE GENOMIC DNA]</scope>
    <source>
        <strain evidence="4 5">DSM 27373</strain>
    </source>
</reference>
<keyword evidence="5" id="KW-1185">Reference proteome</keyword>
<dbReference type="CDD" id="cd07043">
    <property type="entry name" value="STAS_anti-anti-sigma_factors"/>
    <property type="match status" value="1"/>
</dbReference>